<accession>A0AA96WB57</accession>
<evidence type="ECO:0000256" key="1">
    <source>
        <dbReference type="ARBA" id="ARBA00004613"/>
    </source>
</evidence>
<sequence>MSGNRQNNLLLGRAGADIVRGRAGDDVLKGFGGNDQLFGERGDDRLLGGTGNDSLSGGLGRNTLNGEAGQDQLLGGKDADQLVGGSGDDRLNGQGGRDKLTGGTGRDRFVLAVGAAQLRNAAEITDFRDGEDFLELTTLKFEDLVILQGTGQQAGNTLIQNKQTGEYLAILKNIQSSQIDIRDFWNMMPTPVAPAANPMPSPMPSPSPVPPPSPSSPVLPTIPAIGSFQPTTVKFLPNDSETTIAATSAARLQLGSQTIYIGTQQVTPDNQNPILASFDAKNPSNNWVRIDYEVTGTDGRGYGLFWSGSQLYAVFSVDGTQGTPAEDFRRVSGDATQSWLRSYGAGGGAKVAVLTRINPATGELTDAVYLSSILSSGKSNSLEVKGLSLNAAGNLVVTADSYFAPRRPDGKAMTQTAPGSSPFDYTLEITPELTTVISTSAVGWS</sequence>
<dbReference type="PRINTS" id="PR00313">
    <property type="entry name" value="CABNDNGRPT"/>
</dbReference>
<evidence type="ECO:0000313" key="4">
    <source>
        <dbReference type="EMBL" id="WNZ21670.1"/>
    </source>
</evidence>
<dbReference type="InterPro" id="IPR050557">
    <property type="entry name" value="RTX_toxin/Mannuronan_C5-epim"/>
</dbReference>
<dbReference type="PROSITE" id="PS00330">
    <property type="entry name" value="HEMOLYSIN_CALCIUM"/>
    <property type="match status" value="2"/>
</dbReference>
<dbReference type="InterPro" id="IPR001343">
    <property type="entry name" value="Hemolysn_Ca-bd"/>
</dbReference>
<dbReference type="EMBL" id="CP053586">
    <property type="protein sequence ID" value="WNZ21670.1"/>
    <property type="molecule type" value="Genomic_DNA"/>
</dbReference>
<feature type="region of interest" description="Disordered" evidence="3">
    <location>
        <begin position="196"/>
        <end position="216"/>
    </location>
</feature>
<dbReference type="GO" id="GO:0005576">
    <property type="term" value="C:extracellular region"/>
    <property type="evidence" value="ECO:0007669"/>
    <property type="project" value="UniProtKB-SubCell"/>
</dbReference>
<dbReference type="AlphaFoldDB" id="A0AA96WB57"/>
<name>A0AA96WB57_9CYAN</name>
<dbReference type="Pfam" id="PF00353">
    <property type="entry name" value="HemolysinCabind"/>
    <property type="match status" value="2"/>
</dbReference>
<comment type="subcellular location">
    <subcellularLocation>
        <location evidence="1">Secreted</location>
    </subcellularLocation>
</comment>
<evidence type="ECO:0008006" key="5">
    <source>
        <dbReference type="Google" id="ProtNLM"/>
    </source>
</evidence>
<gene>
    <name evidence="4" type="ORF">HJG54_01475</name>
</gene>
<dbReference type="InterPro" id="IPR011049">
    <property type="entry name" value="Serralysin-like_metalloprot_C"/>
</dbReference>
<protein>
    <recommendedName>
        <fullName evidence="5">Calcium-binding protein</fullName>
    </recommendedName>
</protein>
<dbReference type="InterPro" id="IPR018511">
    <property type="entry name" value="Hemolysin-typ_Ca-bd_CS"/>
</dbReference>
<proteinExistence type="predicted"/>
<dbReference type="PANTHER" id="PTHR38340:SF1">
    <property type="entry name" value="S-LAYER PROTEIN"/>
    <property type="match status" value="1"/>
</dbReference>
<evidence type="ECO:0000256" key="3">
    <source>
        <dbReference type="SAM" id="MobiDB-lite"/>
    </source>
</evidence>
<feature type="region of interest" description="Disordered" evidence="3">
    <location>
        <begin position="42"/>
        <end position="79"/>
    </location>
</feature>
<dbReference type="PANTHER" id="PTHR38340">
    <property type="entry name" value="S-LAYER PROTEIN"/>
    <property type="match status" value="1"/>
</dbReference>
<dbReference type="GO" id="GO:0005509">
    <property type="term" value="F:calcium ion binding"/>
    <property type="evidence" value="ECO:0007669"/>
    <property type="project" value="InterPro"/>
</dbReference>
<dbReference type="Gene3D" id="2.150.10.10">
    <property type="entry name" value="Serralysin-like metalloprotease, C-terminal"/>
    <property type="match status" value="1"/>
</dbReference>
<dbReference type="SUPFAM" id="SSF51120">
    <property type="entry name" value="beta-Roll"/>
    <property type="match status" value="1"/>
</dbReference>
<organism evidence="4">
    <name type="scientific">Leptolyngbya sp. NK1-12</name>
    <dbReference type="NCBI Taxonomy" id="2547451"/>
    <lineage>
        <taxon>Bacteria</taxon>
        <taxon>Bacillati</taxon>
        <taxon>Cyanobacteriota</taxon>
        <taxon>Cyanophyceae</taxon>
        <taxon>Leptolyngbyales</taxon>
        <taxon>Leptolyngbyaceae</taxon>
        <taxon>Leptolyngbya group</taxon>
        <taxon>Leptolyngbya</taxon>
    </lineage>
</organism>
<reference evidence="4" key="1">
    <citation type="submission" date="2020-05" db="EMBL/GenBank/DDBJ databases">
        <authorList>
            <person name="Zhu T."/>
            <person name="Keshari N."/>
            <person name="Lu X."/>
        </authorList>
    </citation>
    <scope>NUCLEOTIDE SEQUENCE</scope>
    <source>
        <strain evidence="4">NK1-12</strain>
    </source>
</reference>
<feature type="compositionally biased region" description="Pro residues" evidence="3">
    <location>
        <begin position="197"/>
        <end position="216"/>
    </location>
</feature>
<keyword evidence="2" id="KW-0964">Secreted</keyword>
<evidence type="ECO:0000256" key="2">
    <source>
        <dbReference type="ARBA" id="ARBA00022525"/>
    </source>
</evidence>